<evidence type="ECO:0000313" key="13">
    <source>
        <dbReference type="EMBL" id="KAF7684021.1"/>
    </source>
</evidence>
<evidence type="ECO:0000256" key="6">
    <source>
        <dbReference type="ARBA" id="ARBA00022806"/>
    </source>
</evidence>
<evidence type="ECO:0000256" key="8">
    <source>
        <dbReference type="ARBA" id="ARBA00023125"/>
    </source>
</evidence>
<reference evidence="13 14" key="1">
    <citation type="submission" date="2019-01" db="EMBL/GenBank/DDBJ databases">
        <title>Genomes sequencing and comparative genomics of infectious freshwater microsporidia, Cucumispora dikerogammari and Thelohania contejeani.</title>
        <authorList>
            <person name="Cormier A."/>
            <person name="Giraud I."/>
            <person name="Wattier R."/>
            <person name="Teixeira M."/>
            <person name="Grandjean F."/>
            <person name="Rigaud T."/>
            <person name="Cordaux R."/>
        </authorList>
    </citation>
    <scope>NUCLEOTIDE SEQUENCE [LARGE SCALE GENOMIC DNA]</scope>
    <source>
        <strain evidence="13">T1</strain>
        <tissue evidence="13">Spores</tissue>
    </source>
</reference>
<name>A0ABQ7I0R1_9MICR</name>
<keyword evidence="8 10" id="KW-0238">DNA-binding</keyword>
<evidence type="ECO:0000256" key="2">
    <source>
        <dbReference type="ARBA" id="ARBA00008010"/>
    </source>
</evidence>
<dbReference type="PROSITE" id="PS00847">
    <property type="entry name" value="MCM_1"/>
    <property type="match status" value="1"/>
</dbReference>
<dbReference type="SUPFAM" id="SSF52540">
    <property type="entry name" value="P-loop containing nucleoside triphosphate hydrolases"/>
    <property type="match status" value="1"/>
</dbReference>
<keyword evidence="9 11" id="KW-0539">Nucleus</keyword>
<dbReference type="PANTHER" id="PTHR11630">
    <property type="entry name" value="DNA REPLICATION LICENSING FACTOR MCM FAMILY MEMBER"/>
    <property type="match status" value="1"/>
</dbReference>
<evidence type="ECO:0000256" key="1">
    <source>
        <dbReference type="ARBA" id="ARBA00004123"/>
    </source>
</evidence>
<dbReference type="InterPro" id="IPR003593">
    <property type="entry name" value="AAA+_ATPase"/>
</dbReference>
<dbReference type="Pfam" id="PF14551">
    <property type="entry name" value="MCM_N"/>
    <property type="match status" value="1"/>
</dbReference>
<dbReference type="Gene3D" id="2.20.28.10">
    <property type="match status" value="1"/>
</dbReference>
<comment type="similarity">
    <text evidence="2 10">Belongs to the MCM family.</text>
</comment>
<accession>A0ABQ7I0R1</accession>
<dbReference type="Pfam" id="PF00493">
    <property type="entry name" value="MCM"/>
    <property type="match status" value="1"/>
</dbReference>
<keyword evidence="6 11" id="KW-0347">Helicase</keyword>
<evidence type="ECO:0000256" key="7">
    <source>
        <dbReference type="ARBA" id="ARBA00022840"/>
    </source>
</evidence>
<evidence type="ECO:0000256" key="10">
    <source>
        <dbReference type="RuleBase" id="RU004070"/>
    </source>
</evidence>
<dbReference type="Gene3D" id="2.40.50.140">
    <property type="entry name" value="Nucleic acid-binding proteins"/>
    <property type="match status" value="1"/>
</dbReference>
<organism evidence="13 14">
    <name type="scientific">Astathelohania contejeani</name>
    <dbReference type="NCBI Taxonomy" id="164912"/>
    <lineage>
        <taxon>Eukaryota</taxon>
        <taxon>Fungi</taxon>
        <taxon>Fungi incertae sedis</taxon>
        <taxon>Microsporidia</taxon>
        <taxon>Astathelohaniidae</taxon>
        <taxon>Astathelohania</taxon>
    </lineage>
</organism>
<dbReference type="EMBL" id="SBIQ01000033">
    <property type="protein sequence ID" value="KAF7684021.1"/>
    <property type="molecule type" value="Genomic_DNA"/>
</dbReference>
<dbReference type="InterPro" id="IPR018525">
    <property type="entry name" value="MCM_CS"/>
</dbReference>
<dbReference type="Pfam" id="PF17207">
    <property type="entry name" value="MCM_OB"/>
    <property type="match status" value="1"/>
</dbReference>
<proteinExistence type="inferred from homology"/>
<dbReference type="PROSITE" id="PS50051">
    <property type="entry name" value="MCM_2"/>
    <property type="match status" value="1"/>
</dbReference>
<dbReference type="InterPro" id="IPR012340">
    <property type="entry name" value="NA-bd_OB-fold"/>
</dbReference>
<dbReference type="PRINTS" id="PR01659">
    <property type="entry name" value="MCMPROTEIN3"/>
</dbReference>
<dbReference type="InterPro" id="IPR001208">
    <property type="entry name" value="MCM_dom"/>
</dbReference>
<evidence type="ECO:0000256" key="11">
    <source>
        <dbReference type="RuleBase" id="RU368061"/>
    </source>
</evidence>
<evidence type="ECO:0000256" key="9">
    <source>
        <dbReference type="ARBA" id="ARBA00023242"/>
    </source>
</evidence>
<gene>
    <name evidence="13" type="primary">mcm3</name>
    <name evidence="13" type="ORF">TCON_0771</name>
</gene>
<keyword evidence="4 10" id="KW-0547">Nucleotide-binding</keyword>
<keyword evidence="3 11" id="KW-0235">DNA replication</keyword>
<evidence type="ECO:0000256" key="5">
    <source>
        <dbReference type="ARBA" id="ARBA00022801"/>
    </source>
</evidence>
<dbReference type="SUPFAM" id="SSF50249">
    <property type="entry name" value="Nucleic acid-binding proteins"/>
    <property type="match status" value="1"/>
</dbReference>
<dbReference type="InterPro" id="IPR041562">
    <property type="entry name" value="MCM_lid"/>
</dbReference>
<dbReference type="SMART" id="SM00382">
    <property type="entry name" value="AAA"/>
    <property type="match status" value="1"/>
</dbReference>
<dbReference type="InterPro" id="IPR027417">
    <property type="entry name" value="P-loop_NTPase"/>
</dbReference>
<dbReference type="Proteomes" id="UP001516464">
    <property type="component" value="Unassembled WGS sequence"/>
</dbReference>
<comment type="subunit">
    <text evidence="11">Component of the MCM2-7 complex.</text>
</comment>
<dbReference type="InterPro" id="IPR033762">
    <property type="entry name" value="MCM_OB"/>
</dbReference>
<keyword evidence="14" id="KW-1185">Reference proteome</keyword>
<dbReference type="InterPro" id="IPR008046">
    <property type="entry name" value="Mcm3"/>
</dbReference>
<evidence type="ECO:0000259" key="12">
    <source>
        <dbReference type="PROSITE" id="PS50051"/>
    </source>
</evidence>
<dbReference type="EC" id="3.6.4.12" evidence="11"/>
<comment type="catalytic activity">
    <reaction evidence="11">
        <text>ATP + H2O = ADP + phosphate + H(+)</text>
        <dbReference type="Rhea" id="RHEA:13065"/>
        <dbReference type="ChEBI" id="CHEBI:15377"/>
        <dbReference type="ChEBI" id="CHEBI:15378"/>
        <dbReference type="ChEBI" id="CHEBI:30616"/>
        <dbReference type="ChEBI" id="CHEBI:43474"/>
        <dbReference type="ChEBI" id="CHEBI:456216"/>
        <dbReference type="EC" id="3.6.4.12"/>
    </reaction>
</comment>
<dbReference type="Gene3D" id="3.40.50.300">
    <property type="entry name" value="P-loop containing nucleotide triphosphate hydrolases"/>
    <property type="match status" value="1"/>
</dbReference>
<evidence type="ECO:0000256" key="3">
    <source>
        <dbReference type="ARBA" id="ARBA00022705"/>
    </source>
</evidence>
<comment type="subcellular location">
    <subcellularLocation>
        <location evidence="1 11">Nucleus</location>
    </subcellularLocation>
</comment>
<keyword evidence="7 10" id="KW-0067">ATP-binding</keyword>
<feature type="domain" description="MCM C-terminal AAA(+) ATPase" evidence="12">
    <location>
        <begin position="271"/>
        <end position="477"/>
    </location>
</feature>
<comment type="function">
    <text evidence="11">Acts as component of the MCM2-7 complex (MCM complex) which is the replicative helicase essential for 'once per cell cycle' DNA replication initiation and elongation in eukaryotic cells. The active ATPase sites in the MCM2-7 ring are formed through the interaction surfaces of two neighboring subunits such that a critical structure of a conserved arginine finger motif is provided in trans relative to the ATP-binding site of the Walker A box of the adjacent subunit. The six ATPase active sites, however, are likely to contribute differentially to the complex helicase activity.</text>
</comment>
<dbReference type="SMART" id="SM00350">
    <property type="entry name" value="MCM"/>
    <property type="match status" value="1"/>
</dbReference>
<dbReference type="PANTHER" id="PTHR11630:SF46">
    <property type="entry name" value="DNA REPLICATION LICENSING FACTOR MCM3-RELATED"/>
    <property type="match status" value="1"/>
</dbReference>
<protein>
    <recommendedName>
        <fullName evidence="11">DNA replication licensing factor MCM3</fullName>
        <ecNumber evidence="11">3.6.4.12</ecNumber>
    </recommendedName>
</protein>
<sequence>MSEIVEIFREFLSEFKLVDYSEMLYKLAYSNKKRIIFSIDHIRSFKRSMSQAILDDPSNIIPQLEEELYKITNMRIRFGLKGAFGEYTVNPRSINTMHLGHMVALEGIITSCSLVRPKVSKSVHYSEKKNVFFQKDYRDSTMITKLPPTNTSYPTKDVDGNLLMTEFGLSEYFDFQTATVQEMPERAPAGQLPRSIEIVLSEDLVDIIKPGDRIKAYGIYKCMNTGTTAVIPNQFKTFLVVNNIEKINNMKINPGMKDVEYFNILASKPNLFEIIKNSIAPSIYGSDDIKLALALMLVGGNEVIMENGSRIRGDINVLLIGDPSTAKSQLLRYVMGVSPLAVATTGRGSSGVGLTAAVVSDTETGDRRLEAGAMVLADRGIVCIDEFDKMSDGDRVAIHEVMEQQTVTIAKAGIHTTLNARCTVLAAANPILGQYKESLSPHDNVKLPESLLTRFDLIFITLDESSIELDRKISEHVLRNHTHQHESEEGDDTVERENSIFDEDGKTINQVLFRRFVAHCKILRPILTSEAANLITQAYVGLRQEKKKNQVVSVTPRMLETMIRLATAHAKLRMSERVEEEDAKAIIEILKKSLFKEIIKHHKKIKTEENMNNINNEIGVVYNNEKDKVTNHNNEIDNIDEMVLNALYSFREENPNAGVLNFKDFLVLLGGINEDLIRQALIKLEEQEIIIFRDELIIFL</sequence>
<keyword evidence="5 11" id="KW-0378">Hydrolase</keyword>
<evidence type="ECO:0000256" key="4">
    <source>
        <dbReference type="ARBA" id="ARBA00022741"/>
    </source>
</evidence>
<dbReference type="InterPro" id="IPR031327">
    <property type="entry name" value="MCM"/>
</dbReference>
<dbReference type="Pfam" id="PF17855">
    <property type="entry name" value="MCM_lid"/>
    <property type="match status" value="1"/>
</dbReference>
<dbReference type="InterPro" id="IPR027925">
    <property type="entry name" value="MCM_N"/>
</dbReference>
<dbReference type="Gene3D" id="3.30.1640.10">
    <property type="entry name" value="mini-chromosome maintenance (MCM) complex, chain A, domain 1"/>
    <property type="match status" value="1"/>
</dbReference>
<evidence type="ECO:0000313" key="14">
    <source>
        <dbReference type="Proteomes" id="UP001516464"/>
    </source>
</evidence>
<dbReference type="PRINTS" id="PR01657">
    <property type="entry name" value="MCMFAMILY"/>
</dbReference>
<comment type="caution">
    <text evidence="13">The sequence shown here is derived from an EMBL/GenBank/DDBJ whole genome shotgun (WGS) entry which is preliminary data.</text>
</comment>